<sequence>MASLALTLAGCGWFGPDEEDGAVGVLEVEVGQCFLAPDEVEAELSVLQRVACDVPHDQEAFAVVGYQSPDGQEPPGHPGEDVLSRFADGACVEQFGDYVGTHYLDSELYFTYLLPSVRGWEAGDSEIVCFVTSTGEKFEETVRGSAR</sequence>
<evidence type="ECO:0000259" key="1">
    <source>
        <dbReference type="Pfam" id="PF13845"/>
    </source>
</evidence>
<keyword evidence="3" id="KW-1185">Reference proteome</keyword>
<organism evidence="2 3">
    <name type="scientific">Phytoactinopolyspora alkaliphila</name>
    <dbReference type="NCBI Taxonomy" id="1783498"/>
    <lineage>
        <taxon>Bacteria</taxon>
        <taxon>Bacillati</taxon>
        <taxon>Actinomycetota</taxon>
        <taxon>Actinomycetes</taxon>
        <taxon>Jiangellales</taxon>
        <taxon>Jiangellaceae</taxon>
        <taxon>Phytoactinopolyspora</taxon>
    </lineage>
</organism>
<proteinExistence type="predicted"/>
<feature type="domain" description="Septum formation-related" evidence="1">
    <location>
        <begin position="31"/>
        <end position="137"/>
    </location>
</feature>
<comment type="caution">
    <text evidence="2">The sequence shown here is derived from an EMBL/GenBank/DDBJ whole genome shotgun (WGS) entry which is preliminary data.</text>
</comment>
<gene>
    <name evidence="2" type="ORF">G1H11_00130</name>
</gene>
<accession>A0A6N9YFR0</accession>
<dbReference type="RefSeq" id="WP_163814932.1">
    <property type="nucleotide sequence ID" value="NZ_JAAGOB010000001.1"/>
</dbReference>
<dbReference type="Pfam" id="PF13845">
    <property type="entry name" value="Septum_form"/>
    <property type="match status" value="1"/>
</dbReference>
<evidence type="ECO:0000313" key="3">
    <source>
        <dbReference type="Proteomes" id="UP000469185"/>
    </source>
</evidence>
<dbReference type="EMBL" id="JAAGOB010000001">
    <property type="protein sequence ID" value="NED93719.1"/>
    <property type="molecule type" value="Genomic_DNA"/>
</dbReference>
<evidence type="ECO:0000313" key="2">
    <source>
        <dbReference type="EMBL" id="NED93719.1"/>
    </source>
</evidence>
<dbReference type="InterPro" id="IPR026004">
    <property type="entry name" value="Septum_form"/>
</dbReference>
<reference evidence="2 3" key="1">
    <citation type="submission" date="2020-02" db="EMBL/GenBank/DDBJ databases">
        <authorList>
            <person name="Li X.-J."/>
            <person name="Feng X.-M."/>
        </authorList>
    </citation>
    <scope>NUCLEOTIDE SEQUENCE [LARGE SCALE GENOMIC DNA]</scope>
    <source>
        <strain evidence="2 3">CGMCC 4.7225</strain>
    </source>
</reference>
<dbReference type="Proteomes" id="UP000469185">
    <property type="component" value="Unassembled WGS sequence"/>
</dbReference>
<protein>
    <recommendedName>
        <fullName evidence="1">Septum formation-related domain-containing protein</fullName>
    </recommendedName>
</protein>
<dbReference type="AlphaFoldDB" id="A0A6N9YFR0"/>
<name>A0A6N9YFR0_9ACTN</name>